<keyword evidence="5 10" id="KW-0547">Nucleotide-binding</keyword>
<dbReference type="Proteomes" id="UP001172673">
    <property type="component" value="Unassembled WGS sequence"/>
</dbReference>
<evidence type="ECO:0000256" key="1">
    <source>
        <dbReference type="ARBA" id="ARBA00005032"/>
    </source>
</evidence>
<gene>
    <name evidence="12" type="primary">uba3</name>
    <name evidence="12" type="ORF">H2200_001764</name>
</gene>
<dbReference type="SMART" id="SM01181">
    <property type="entry name" value="E2_bind"/>
    <property type="match status" value="1"/>
</dbReference>
<dbReference type="Gene3D" id="3.40.50.720">
    <property type="entry name" value="NAD(P)-binding Rossmann-like Domain"/>
    <property type="match status" value="1"/>
</dbReference>
<sequence length="436" mass="48312">MSIPISSLLTNGTPTPPRERWTYLDRVLSTTSSYAGEEFVPGEETINALESSRVLVIGAGGLGCEILKNLAMSGFKDIHVIDMDTIDVSNLNRQFLFRQSDVGKSKAEVAATFVERRVPGVKITPYNGKIQDKDEDYYMQFKLVICGLDSIEARRWINATLVDMVDMDNPESLKPLIDGGTEGFKGQARVILPSFSSCIECQLSMHAPRAAVPLCTLATIPRQPQHCIEWAHIVAWEEQRKDITLDTDNPEHITWLYTTALKRAQEFNIPGVTYSMTQGVVKNIIPAIASTNAIIAASCCNEALKIATSCAPFLENYMMYTGDSNEGGLYTYTFAAEKKDDCPVCGNLAQTITIDPEWTLEEFLASLAERAEAQLKKPSIRTEAKTLYVQAPKSLEEMTRPNLGKKMRELVGDGEEVGVSDSAFTISFKFKLVYKT</sequence>
<evidence type="ECO:0000256" key="10">
    <source>
        <dbReference type="RuleBase" id="RU368009"/>
    </source>
</evidence>
<dbReference type="Pfam" id="PF00899">
    <property type="entry name" value="ThiF"/>
    <property type="match status" value="1"/>
</dbReference>
<dbReference type="InterPro" id="IPR000594">
    <property type="entry name" value="ThiF_NAD_FAD-bd"/>
</dbReference>
<dbReference type="GO" id="GO:0045116">
    <property type="term" value="P:protein neddylation"/>
    <property type="evidence" value="ECO:0007669"/>
    <property type="project" value="UniProtKB-UniRule"/>
</dbReference>
<evidence type="ECO:0000256" key="6">
    <source>
        <dbReference type="ARBA" id="ARBA00022786"/>
    </source>
</evidence>
<dbReference type="FunFam" id="1.10.10.520:FF:000001">
    <property type="entry name" value="NEDD8-activating enzyme E1 catalytic subunit"/>
    <property type="match status" value="1"/>
</dbReference>
<reference evidence="12" key="1">
    <citation type="submission" date="2022-10" db="EMBL/GenBank/DDBJ databases">
        <title>Culturing micro-colonial fungi from biological soil crusts in the Mojave desert and describing Neophaeococcomyces mojavensis, and introducing the new genera and species Taxawa tesnikishii.</title>
        <authorList>
            <person name="Kurbessoian T."/>
            <person name="Stajich J.E."/>
        </authorList>
    </citation>
    <scope>NUCLEOTIDE SEQUENCE</scope>
    <source>
        <strain evidence="12">TK_41</strain>
    </source>
</reference>
<feature type="domain" description="E2 binding" evidence="11">
    <location>
        <begin position="352"/>
        <end position="435"/>
    </location>
</feature>
<organism evidence="12 13">
    <name type="scientific">Cladophialophora chaetospira</name>
    <dbReference type="NCBI Taxonomy" id="386627"/>
    <lineage>
        <taxon>Eukaryota</taxon>
        <taxon>Fungi</taxon>
        <taxon>Dikarya</taxon>
        <taxon>Ascomycota</taxon>
        <taxon>Pezizomycotina</taxon>
        <taxon>Eurotiomycetes</taxon>
        <taxon>Chaetothyriomycetidae</taxon>
        <taxon>Chaetothyriales</taxon>
        <taxon>Herpotrichiellaceae</taxon>
        <taxon>Cladophialophora</taxon>
    </lineage>
</organism>
<evidence type="ECO:0000256" key="5">
    <source>
        <dbReference type="ARBA" id="ARBA00022741"/>
    </source>
</evidence>
<comment type="caution">
    <text evidence="12">The sequence shown here is derived from an EMBL/GenBank/DDBJ whole genome shotgun (WGS) entry which is preliminary data.</text>
</comment>
<dbReference type="Pfam" id="PF08825">
    <property type="entry name" value="E2_bind"/>
    <property type="match status" value="1"/>
</dbReference>
<dbReference type="FunFam" id="3.50.50.80:FF:000002">
    <property type="entry name" value="SUMO-activating enzyme subunit 2"/>
    <property type="match status" value="1"/>
</dbReference>
<evidence type="ECO:0000256" key="8">
    <source>
        <dbReference type="ARBA" id="ARBA00023624"/>
    </source>
</evidence>
<comment type="catalytic activity">
    <reaction evidence="9 10">
        <text>ATP + [NEDD8 protein] + [E1 NEDD8-activating enzyme]-L-cysteine = AMP + diphosphate + [E1 NEDD8-activating enzyme]-S-[NEDD8 protein]-yl-L-cysteine.</text>
        <dbReference type="EC" id="6.2.1.64"/>
    </reaction>
</comment>
<dbReference type="AlphaFoldDB" id="A0AA38XMK4"/>
<dbReference type="InterPro" id="IPR030468">
    <property type="entry name" value="Uba3_N"/>
</dbReference>
<evidence type="ECO:0000256" key="3">
    <source>
        <dbReference type="ARBA" id="ARBA00015203"/>
    </source>
</evidence>
<keyword evidence="13" id="KW-1185">Reference proteome</keyword>
<dbReference type="InterPro" id="IPR035985">
    <property type="entry name" value="Ubiquitin-activating_enz"/>
</dbReference>
<dbReference type="GO" id="GO:0032991">
    <property type="term" value="C:protein-containing complex"/>
    <property type="evidence" value="ECO:0007669"/>
    <property type="project" value="UniProtKB-ARBA"/>
</dbReference>
<dbReference type="Gene3D" id="3.10.290.20">
    <property type="entry name" value="Ubiquitin-like 2 activating enzyme e1b. Chain: B, domain 3"/>
    <property type="match status" value="1"/>
</dbReference>
<dbReference type="EC" id="6.2.1.64" evidence="8 10"/>
<dbReference type="SUPFAM" id="SSF69572">
    <property type="entry name" value="Activating enzymes of the ubiquitin-like proteins"/>
    <property type="match status" value="1"/>
</dbReference>
<evidence type="ECO:0000256" key="9">
    <source>
        <dbReference type="ARBA" id="ARBA00024626"/>
    </source>
</evidence>
<comment type="function">
    <text evidence="10">Catalytic subunit of the dimeric E1 enzyme, which activates NEDD8.</text>
</comment>
<evidence type="ECO:0000256" key="7">
    <source>
        <dbReference type="ARBA" id="ARBA00022840"/>
    </source>
</evidence>
<keyword evidence="6 10" id="KW-0833">Ubl conjugation pathway</keyword>
<evidence type="ECO:0000259" key="11">
    <source>
        <dbReference type="SMART" id="SM01181"/>
    </source>
</evidence>
<evidence type="ECO:0000313" key="13">
    <source>
        <dbReference type="Proteomes" id="UP001172673"/>
    </source>
</evidence>
<dbReference type="PANTHER" id="PTHR10953:SF6">
    <property type="entry name" value="NEDD8-ACTIVATING ENZYME E1 CATALYTIC SUBUNIT"/>
    <property type="match status" value="1"/>
</dbReference>
<name>A0AA38XMK4_9EURO</name>
<dbReference type="GO" id="GO:0005524">
    <property type="term" value="F:ATP binding"/>
    <property type="evidence" value="ECO:0007669"/>
    <property type="project" value="UniProtKB-UniRule"/>
</dbReference>
<dbReference type="GO" id="GO:0019781">
    <property type="term" value="F:NEDD8 activating enzyme activity"/>
    <property type="evidence" value="ECO:0007669"/>
    <property type="project" value="UniProtKB-UniRule"/>
</dbReference>
<proteinExistence type="inferred from homology"/>
<dbReference type="GO" id="GO:0005634">
    <property type="term" value="C:nucleus"/>
    <property type="evidence" value="ECO:0007669"/>
    <property type="project" value="TreeGrafter"/>
</dbReference>
<evidence type="ECO:0000313" key="12">
    <source>
        <dbReference type="EMBL" id="KAJ9615688.1"/>
    </source>
</evidence>
<dbReference type="GO" id="GO:0005737">
    <property type="term" value="C:cytoplasm"/>
    <property type="evidence" value="ECO:0007669"/>
    <property type="project" value="TreeGrafter"/>
</dbReference>
<comment type="similarity">
    <text evidence="2 10">Belongs to the ubiquitin-activating E1 family. UBA3 subfamily.</text>
</comment>
<dbReference type="PANTHER" id="PTHR10953">
    <property type="entry name" value="UBIQUITIN-ACTIVATING ENZYME E1"/>
    <property type="match status" value="1"/>
</dbReference>
<comment type="pathway">
    <text evidence="1 10">Protein modification; protein neddylation.</text>
</comment>
<keyword evidence="7 10" id="KW-0067">ATP-binding</keyword>
<evidence type="ECO:0000256" key="4">
    <source>
        <dbReference type="ARBA" id="ARBA00022598"/>
    </source>
</evidence>
<accession>A0AA38XMK4</accession>
<evidence type="ECO:0000256" key="2">
    <source>
        <dbReference type="ARBA" id="ARBA00006310"/>
    </source>
</evidence>
<keyword evidence="4 10" id="KW-0436">Ligase</keyword>
<protein>
    <recommendedName>
        <fullName evidence="3 10">NEDD8-activating enzyme E1 catalytic subunit</fullName>
        <ecNumber evidence="8 10">6.2.1.64</ecNumber>
    </recommendedName>
</protein>
<dbReference type="Gene3D" id="1.10.10.520">
    <property type="entry name" value="Ubiquitin activating enzymes (Uba3). Chain: B, domain 2"/>
    <property type="match status" value="1"/>
</dbReference>
<dbReference type="FunFam" id="3.10.290.20:FF:000001">
    <property type="entry name" value="NEDD8-activating enzyme E1 catalytic subunit, variant"/>
    <property type="match status" value="1"/>
</dbReference>
<dbReference type="CDD" id="cd01488">
    <property type="entry name" value="Uba3_RUB"/>
    <property type="match status" value="1"/>
</dbReference>
<dbReference type="InterPro" id="IPR014929">
    <property type="entry name" value="E2-binding"/>
</dbReference>
<dbReference type="InterPro" id="IPR045886">
    <property type="entry name" value="ThiF/MoeB/HesA"/>
</dbReference>
<dbReference type="EMBL" id="JAPDRK010000002">
    <property type="protein sequence ID" value="KAJ9615688.1"/>
    <property type="molecule type" value="Genomic_DNA"/>
</dbReference>
<dbReference type="InterPro" id="IPR023318">
    <property type="entry name" value="Ub_act_enz_dom_a_sf"/>
</dbReference>